<keyword evidence="6" id="KW-1185">Reference proteome</keyword>
<dbReference type="EMBL" id="KV454426">
    <property type="protein sequence ID" value="ODQ82209.1"/>
    <property type="molecule type" value="Genomic_DNA"/>
</dbReference>
<organism evidence="5 6">
    <name type="scientific">Babjeviella inositovora NRRL Y-12698</name>
    <dbReference type="NCBI Taxonomy" id="984486"/>
    <lineage>
        <taxon>Eukaryota</taxon>
        <taxon>Fungi</taxon>
        <taxon>Dikarya</taxon>
        <taxon>Ascomycota</taxon>
        <taxon>Saccharomycotina</taxon>
        <taxon>Pichiomycetes</taxon>
        <taxon>Serinales incertae sedis</taxon>
        <taxon>Babjeviella</taxon>
    </lineage>
</organism>
<keyword evidence="2" id="KW-0808">Transferase</keyword>
<dbReference type="Gene3D" id="3.10.490.10">
    <property type="entry name" value="Gamma-glutamyl cyclotransferase-like"/>
    <property type="match status" value="1"/>
</dbReference>
<dbReference type="GO" id="GO:0016740">
    <property type="term" value="F:transferase activity"/>
    <property type="evidence" value="ECO:0007669"/>
    <property type="project" value="UniProtKB-KW"/>
</dbReference>
<evidence type="ECO:0000256" key="3">
    <source>
        <dbReference type="ARBA" id="ARBA00030602"/>
    </source>
</evidence>
<dbReference type="OrthoDB" id="1044435at2759"/>
<reference evidence="6" key="1">
    <citation type="submission" date="2016-05" db="EMBL/GenBank/DDBJ databases">
        <title>Comparative genomics of biotechnologically important yeasts.</title>
        <authorList>
            <consortium name="DOE Joint Genome Institute"/>
            <person name="Riley R."/>
            <person name="Haridas S."/>
            <person name="Wolfe K.H."/>
            <person name="Lopes M.R."/>
            <person name="Hittinger C.T."/>
            <person name="Goker M."/>
            <person name="Salamov A."/>
            <person name="Wisecaver J."/>
            <person name="Long T.M."/>
            <person name="Aerts A.L."/>
            <person name="Barry K."/>
            <person name="Choi C."/>
            <person name="Clum A."/>
            <person name="Coughlan A.Y."/>
            <person name="Deshpande S."/>
            <person name="Douglass A.P."/>
            <person name="Hanson S.J."/>
            <person name="Klenk H.-P."/>
            <person name="Labutti K."/>
            <person name="Lapidus A."/>
            <person name="Lindquist E."/>
            <person name="Lipzen A."/>
            <person name="Meier-Kolthoff J.P."/>
            <person name="Ohm R.A."/>
            <person name="Otillar R.P."/>
            <person name="Pangilinan J."/>
            <person name="Peng Y."/>
            <person name="Rokas A."/>
            <person name="Rosa C.A."/>
            <person name="Scheuner C."/>
            <person name="Sibirny A.A."/>
            <person name="Slot J.C."/>
            <person name="Stielow J.B."/>
            <person name="Sun H."/>
            <person name="Kurtzman C.P."/>
            <person name="Blackwell M."/>
            <person name="Grigoriev I.V."/>
            <person name="Jeffries T.W."/>
        </authorList>
    </citation>
    <scope>NUCLEOTIDE SEQUENCE [LARGE SCALE GENOMIC DNA]</scope>
    <source>
        <strain evidence="6">NRRL Y-12698</strain>
    </source>
</reference>
<dbReference type="AlphaFoldDB" id="A0A1E3QWY4"/>
<dbReference type="SUPFAM" id="SSF110857">
    <property type="entry name" value="Gamma-glutamyl cyclotransferase-like"/>
    <property type="match status" value="1"/>
</dbReference>
<evidence type="ECO:0000313" key="5">
    <source>
        <dbReference type="EMBL" id="ODQ82209.1"/>
    </source>
</evidence>
<protein>
    <recommendedName>
        <fullName evidence="3">Putative gamma-glutamylcyclotransferase</fullName>
    </recommendedName>
</protein>
<evidence type="ECO:0000256" key="2">
    <source>
        <dbReference type="ARBA" id="ARBA00022679"/>
    </source>
</evidence>
<dbReference type="GeneID" id="30145170"/>
<dbReference type="InterPro" id="IPR013024">
    <property type="entry name" value="GGCT-like"/>
</dbReference>
<evidence type="ECO:0000259" key="4">
    <source>
        <dbReference type="Pfam" id="PF06094"/>
    </source>
</evidence>
<dbReference type="CDD" id="cd06661">
    <property type="entry name" value="GGCT_like"/>
    <property type="match status" value="1"/>
</dbReference>
<proteinExistence type="inferred from homology"/>
<sequence>MHPRVLCRVLGYNGDIDDNGRPSGLGFQHSTLIGYTRRQVVGLKYPAVIADANDSVDGVVVSGLTAEDMTLLDAFEGDEYDRRSVTIGGEDCMVYYWIAGADRLANKSWDTSFLEDEAQVQNWLEAEGV</sequence>
<dbReference type="PANTHER" id="PTHR31544:SF2">
    <property type="entry name" value="AIG2-LIKE PROTEIN D"/>
    <property type="match status" value="1"/>
</dbReference>
<dbReference type="RefSeq" id="XP_018987537.1">
    <property type="nucleotide sequence ID" value="XM_019127317.1"/>
</dbReference>
<evidence type="ECO:0000256" key="1">
    <source>
        <dbReference type="ARBA" id="ARBA00008861"/>
    </source>
</evidence>
<dbReference type="Pfam" id="PF06094">
    <property type="entry name" value="GGACT"/>
    <property type="match status" value="1"/>
</dbReference>
<dbReference type="Proteomes" id="UP000094336">
    <property type="component" value="Unassembled WGS sequence"/>
</dbReference>
<dbReference type="PANTHER" id="PTHR31544">
    <property type="entry name" value="AIG2-LIKE PROTEIN D"/>
    <property type="match status" value="1"/>
</dbReference>
<dbReference type="InterPro" id="IPR045038">
    <property type="entry name" value="AIG2-like"/>
</dbReference>
<dbReference type="InterPro" id="IPR009288">
    <property type="entry name" value="AIG2-like_dom"/>
</dbReference>
<evidence type="ECO:0000313" key="6">
    <source>
        <dbReference type="Proteomes" id="UP000094336"/>
    </source>
</evidence>
<comment type="similarity">
    <text evidence="1">Belongs to the gamma-glutamylcyclotransferase family.</text>
</comment>
<feature type="domain" description="Gamma-glutamylcyclotransferase AIG2-like" evidence="4">
    <location>
        <begin position="28"/>
        <end position="110"/>
    </location>
</feature>
<name>A0A1E3QWY4_9ASCO</name>
<gene>
    <name evidence="5" type="ORF">BABINDRAFT_158855</name>
</gene>
<accession>A0A1E3QWY4</accession>
<dbReference type="InterPro" id="IPR036568">
    <property type="entry name" value="GGCT-like_sf"/>
</dbReference>